<dbReference type="Proteomes" id="UP000030649">
    <property type="component" value="Unassembled WGS sequence"/>
</dbReference>
<name>U1N184_9EURY</name>
<dbReference type="EMBL" id="KE356560">
    <property type="protein sequence ID" value="ERG90225.1"/>
    <property type="molecule type" value="Genomic_DNA"/>
</dbReference>
<gene>
    <name evidence="2" type="ORF">J07HQW1_00243</name>
</gene>
<sequence length="59" mass="5992">MSLERTRAAAYLCGALAGSLTTVAIVGVRDQSLRDAAAALVGALAFGAAAVGLEEWTQR</sequence>
<keyword evidence="1" id="KW-0472">Membrane</keyword>
<reference evidence="2 3" key="1">
    <citation type="journal article" date="2013" name="PLoS ONE">
        <title>Assembly-driven community genomics of a hypersaline microbial ecosystem.</title>
        <authorList>
            <person name="Podell S."/>
            <person name="Ugalde J.A."/>
            <person name="Narasingarao P."/>
            <person name="Banfield J.F."/>
            <person name="Heidelberg K.B."/>
            <person name="Allen E.E."/>
        </authorList>
    </citation>
    <scope>NUCLEOTIDE SEQUENCE [LARGE SCALE GENOMIC DNA]</scope>
    <source>
        <strain evidence="3">J07HQW1</strain>
    </source>
</reference>
<protein>
    <submittedName>
        <fullName evidence="2">Uncharacterized protein</fullName>
    </submittedName>
</protein>
<keyword evidence="1" id="KW-0812">Transmembrane</keyword>
<accession>U1N184</accession>
<dbReference type="AlphaFoldDB" id="U1N184"/>
<organism evidence="2 3">
    <name type="scientific">Haloquadratum walsbyi J07HQW1</name>
    <dbReference type="NCBI Taxonomy" id="1238424"/>
    <lineage>
        <taxon>Archaea</taxon>
        <taxon>Methanobacteriati</taxon>
        <taxon>Methanobacteriota</taxon>
        <taxon>Stenosarchaea group</taxon>
        <taxon>Halobacteria</taxon>
        <taxon>Halobacteriales</taxon>
        <taxon>Haloferacaceae</taxon>
        <taxon>Haloquadratum</taxon>
    </lineage>
</organism>
<evidence type="ECO:0000313" key="3">
    <source>
        <dbReference type="Proteomes" id="UP000030649"/>
    </source>
</evidence>
<dbReference type="HOGENOM" id="CLU_2949242_0_0_2"/>
<feature type="transmembrane region" description="Helical" evidence="1">
    <location>
        <begin position="34"/>
        <end position="53"/>
    </location>
</feature>
<keyword evidence="1" id="KW-1133">Transmembrane helix</keyword>
<proteinExistence type="predicted"/>
<evidence type="ECO:0000256" key="1">
    <source>
        <dbReference type="SAM" id="Phobius"/>
    </source>
</evidence>
<feature type="transmembrane region" description="Helical" evidence="1">
    <location>
        <begin position="9"/>
        <end position="28"/>
    </location>
</feature>
<evidence type="ECO:0000313" key="2">
    <source>
        <dbReference type="EMBL" id="ERG90225.1"/>
    </source>
</evidence>